<evidence type="ECO:0000259" key="2">
    <source>
        <dbReference type="Pfam" id="PF08522"/>
    </source>
</evidence>
<organism evidence="4 5">
    <name type="scientific">Sphingobacterium tenebrionis</name>
    <dbReference type="NCBI Taxonomy" id="3111775"/>
    <lineage>
        <taxon>Bacteria</taxon>
        <taxon>Pseudomonadati</taxon>
        <taxon>Bacteroidota</taxon>
        <taxon>Sphingobacteriia</taxon>
        <taxon>Sphingobacteriales</taxon>
        <taxon>Sphingobacteriaceae</taxon>
        <taxon>Sphingobacterium</taxon>
    </lineage>
</organism>
<dbReference type="Proteomes" id="UP001363035">
    <property type="component" value="Unassembled WGS sequence"/>
</dbReference>
<keyword evidence="1" id="KW-0732">Signal</keyword>
<evidence type="ECO:0000256" key="1">
    <source>
        <dbReference type="SAM" id="SignalP"/>
    </source>
</evidence>
<dbReference type="InterPro" id="IPR013728">
    <property type="entry name" value="BT_3987-like_N"/>
</dbReference>
<gene>
    <name evidence="4" type="ORF">VJ786_03870</name>
</gene>
<dbReference type="Pfam" id="PF08522">
    <property type="entry name" value="BT_3987-like_N"/>
    <property type="match status" value="1"/>
</dbReference>
<dbReference type="Gene3D" id="2.60.40.1740">
    <property type="entry name" value="hypothetical protein (bacova_03559)"/>
    <property type="match status" value="1"/>
</dbReference>
<feature type="signal peptide" evidence="1">
    <location>
        <begin position="1"/>
        <end position="23"/>
    </location>
</feature>
<evidence type="ECO:0000313" key="5">
    <source>
        <dbReference type="Proteomes" id="UP001363035"/>
    </source>
</evidence>
<feature type="chain" id="PRO_5046630942" evidence="1">
    <location>
        <begin position="24"/>
        <end position="292"/>
    </location>
</feature>
<evidence type="ECO:0000313" key="4">
    <source>
        <dbReference type="EMBL" id="MEI5984035.1"/>
    </source>
</evidence>
<keyword evidence="5" id="KW-1185">Reference proteome</keyword>
<proteinExistence type="predicted"/>
<reference evidence="4 5" key="1">
    <citation type="submission" date="2024-01" db="EMBL/GenBank/DDBJ databases">
        <title>Sphingobacterium tenebrionis sp. nov., a novel endophyte isolated from tenebrio molitor intestines.</title>
        <authorList>
            <person name="Zhang C."/>
        </authorList>
    </citation>
    <scope>NUCLEOTIDE SEQUENCE [LARGE SCALE GENOMIC DNA]</scope>
    <source>
        <strain evidence="4 5">PU5-4</strain>
    </source>
</reference>
<evidence type="ECO:0000259" key="3">
    <source>
        <dbReference type="Pfam" id="PF22839"/>
    </source>
</evidence>
<comment type="caution">
    <text evidence="4">The sequence shown here is derived from an EMBL/GenBank/DDBJ whole genome shotgun (WGS) entry which is preliminary data.</text>
</comment>
<name>A0ABU8I3P2_9SPHI</name>
<dbReference type="EMBL" id="JAYLLN010000005">
    <property type="protein sequence ID" value="MEI5984035.1"/>
    <property type="molecule type" value="Genomic_DNA"/>
</dbReference>
<dbReference type="PROSITE" id="PS51257">
    <property type="entry name" value="PROKAR_LIPOPROTEIN"/>
    <property type="match status" value="1"/>
</dbReference>
<sequence length="292" mass="32584">MKINFFKYLLAFFVLSFTLQGCVKESFPGDDLGDNGTTFLKTPAGDFVVHWLSPFQTKQKISLFDLFKDAHNSTELNSKQTVKMLFNQSIIDAYNEEHETELVPLPSDFYTWANGQGVEVAGNNISVNFGDGLIYGDFSIELDGSKWTDLASKYALAFEITDYGNLTPSSDLTDTIVVQLGLKNAYDGVYRYQTSGATSLVPNADKTVTLETTGEHTVRLYPGLLATYSNEVSYTIDPVTFHVTVTCPSLGVQTPQDARSNWDPEKKILTVFWKQGNGGRTFEETFTFLRAR</sequence>
<feature type="domain" description="DUF7015" evidence="3">
    <location>
        <begin position="188"/>
        <end position="289"/>
    </location>
</feature>
<dbReference type="RefSeq" id="WP_336557297.1">
    <property type="nucleotide sequence ID" value="NZ_JAYLLN010000005.1"/>
</dbReference>
<accession>A0ABU8I3P2</accession>
<feature type="domain" description="BT-3987-like N-terminal" evidence="2">
    <location>
        <begin position="76"/>
        <end position="164"/>
    </location>
</feature>
<dbReference type="InterPro" id="IPR054281">
    <property type="entry name" value="DUF7015"/>
</dbReference>
<protein>
    <submittedName>
        <fullName evidence="4">DUF1735 domain-containing protein</fullName>
    </submittedName>
</protein>
<dbReference type="Pfam" id="PF22839">
    <property type="entry name" value="DUF7015"/>
    <property type="match status" value="1"/>
</dbReference>